<evidence type="ECO:0000313" key="4">
    <source>
        <dbReference type="EMBL" id="EDX78371.1"/>
    </source>
</evidence>
<proteinExistence type="predicted"/>
<dbReference type="HOGENOM" id="CLU_133183_0_0_3"/>
<name>B4VHM3_9CYAN</name>
<dbReference type="eggNOG" id="COG2193">
    <property type="taxonomic scope" value="Bacteria"/>
</dbReference>
<reference evidence="4 5" key="1">
    <citation type="submission" date="2008-07" db="EMBL/GenBank/DDBJ databases">
        <authorList>
            <person name="Tandeau de Marsac N."/>
            <person name="Ferriera S."/>
            <person name="Johnson J."/>
            <person name="Kravitz S."/>
            <person name="Beeson K."/>
            <person name="Sutton G."/>
            <person name="Rogers Y.-H."/>
            <person name="Friedman R."/>
            <person name="Frazier M."/>
            <person name="Venter J.C."/>
        </authorList>
    </citation>
    <scope>NUCLEOTIDE SEQUENCE [LARGE SCALE GENOMIC DNA]</scope>
    <source>
        <strain evidence="4 5">PCC 7420</strain>
    </source>
</reference>
<dbReference type="InterPro" id="IPR009078">
    <property type="entry name" value="Ferritin-like_SF"/>
</dbReference>
<organism evidence="4 5">
    <name type="scientific">Coleofasciculus chthonoplastes PCC 7420</name>
    <dbReference type="NCBI Taxonomy" id="118168"/>
    <lineage>
        <taxon>Bacteria</taxon>
        <taxon>Bacillati</taxon>
        <taxon>Cyanobacteriota</taxon>
        <taxon>Cyanophyceae</taxon>
        <taxon>Coleofasciculales</taxon>
        <taxon>Coleofasciculaceae</taxon>
        <taxon>Coleofasciculus</taxon>
    </lineage>
</organism>
<feature type="domain" description="Ferritin-like diiron" evidence="3">
    <location>
        <begin position="3"/>
        <end position="148"/>
    </location>
</feature>
<dbReference type="Proteomes" id="UP000003835">
    <property type="component" value="Unassembled WGS sequence"/>
</dbReference>
<sequence>MKELDLKKTIALLNTIMEFELAGVVRYTHYSLMIIGPNRIPIVNFFKAQASESLLHAQQVGEIITGLEGHPSQKIAPIEETYQHSVQDVLQESLNHEKKALDLYKDLLDVVEDASIYLEEFARGQIGQEEMHNIEIKKMMRDFSLGVTE</sequence>
<dbReference type="PROSITE" id="PS50905">
    <property type="entry name" value="FERRITIN_LIKE"/>
    <property type="match status" value="1"/>
</dbReference>
<dbReference type="GO" id="GO:0004322">
    <property type="term" value="F:ferroxidase activity"/>
    <property type="evidence" value="ECO:0007669"/>
    <property type="project" value="TreeGrafter"/>
</dbReference>
<dbReference type="InterPro" id="IPR009040">
    <property type="entry name" value="Ferritin-like_diiron"/>
</dbReference>
<dbReference type="PANTHER" id="PTHR30295:SF0">
    <property type="entry name" value="BACTERIOFERRITIN"/>
    <property type="match status" value="1"/>
</dbReference>
<dbReference type="Gene3D" id="1.20.1260.10">
    <property type="match status" value="1"/>
</dbReference>
<dbReference type="GO" id="GO:0020037">
    <property type="term" value="F:heme binding"/>
    <property type="evidence" value="ECO:0007669"/>
    <property type="project" value="TreeGrafter"/>
</dbReference>
<protein>
    <submittedName>
        <fullName evidence="4">Ferritin-like domain subfamily</fullName>
    </submittedName>
</protein>
<dbReference type="RefSeq" id="WP_006097829.1">
    <property type="nucleotide sequence ID" value="NZ_DS989841.1"/>
</dbReference>
<dbReference type="CDD" id="cd00657">
    <property type="entry name" value="Ferritin_like"/>
    <property type="match status" value="1"/>
</dbReference>
<keyword evidence="5" id="KW-1185">Reference proteome</keyword>
<dbReference type="STRING" id="118168.MC7420_7024"/>
<dbReference type="SUPFAM" id="SSF47240">
    <property type="entry name" value="Ferritin-like"/>
    <property type="match status" value="1"/>
</dbReference>
<dbReference type="InterPro" id="IPR008331">
    <property type="entry name" value="Ferritin_DPS_dom"/>
</dbReference>
<evidence type="ECO:0000256" key="2">
    <source>
        <dbReference type="ARBA" id="ARBA00023004"/>
    </source>
</evidence>
<dbReference type="GO" id="GO:0008199">
    <property type="term" value="F:ferric iron binding"/>
    <property type="evidence" value="ECO:0007669"/>
    <property type="project" value="InterPro"/>
</dbReference>
<dbReference type="GO" id="GO:0005829">
    <property type="term" value="C:cytosol"/>
    <property type="evidence" value="ECO:0007669"/>
    <property type="project" value="TreeGrafter"/>
</dbReference>
<keyword evidence="2" id="KW-0408">Iron</keyword>
<gene>
    <name evidence="4" type="ORF">MC7420_7024</name>
</gene>
<dbReference type="InterPro" id="IPR012347">
    <property type="entry name" value="Ferritin-like"/>
</dbReference>
<evidence type="ECO:0000259" key="3">
    <source>
        <dbReference type="PROSITE" id="PS50905"/>
    </source>
</evidence>
<dbReference type="EMBL" id="DS989841">
    <property type="protein sequence ID" value="EDX78371.1"/>
    <property type="molecule type" value="Genomic_DNA"/>
</dbReference>
<accession>B4VHM3</accession>
<dbReference type="PANTHER" id="PTHR30295">
    <property type="entry name" value="BACTERIOFERRITIN"/>
    <property type="match status" value="1"/>
</dbReference>
<dbReference type="Pfam" id="PF00210">
    <property type="entry name" value="Ferritin"/>
    <property type="match status" value="1"/>
</dbReference>
<dbReference type="AlphaFoldDB" id="B4VHM3"/>
<keyword evidence="1" id="KW-0409">Iron storage</keyword>
<evidence type="ECO:0000313" key="5">
    <source>
        <dbReference type="Proteomes" id="UP000003835"/>
    </source>
</evidence>
<dbReference type="GO" id="GO:0006879">
    <property type="term" value="P:intracellular iron ion homeostasis"/>
    <property type="evidence" value="ECO:0007669"/>
    <property type="project" value="UniProtKB-KW"/>
</dbReference>
<evidence type="ECO:0000256" key="1">
    <source>
        <dbReference type="ARBA" id="ARBA00022434"/>
    </source>
</evidence>